<keyword evidence="2 7" id="KW-0349">Heme</keyword>
<evidence type="ECO:0000256" key="5">
    <source>
        <dbReference type="ARBA" id="ARBA00022748"/>
    </source>
</evidence>
<keyword evidence="3 7" id="KW-0479">Metal-binding</keyword>
<dbReference type="FunFam" id="1.10.8.640:FF:000001">
    <property type="entry name" value="Cytochrome c-type biogenesis protein"/>
    <property type="match status" value="1"/>
</dbReference>
<keyword evidence="7" id="KW-0472">Membrane</keyword>
<dbReference type="InterPro" id="IPR005616">
    <property type="entry name" value="CcmH/CycL/Ccl2/NrfF_N"/>
</dbReference>
<feature type="transmembrane region" description="Helical" evidence="7">
    <location>
        <begin position="112"/>
        <end position="133"/>
    </location>
</feature>
<keyword evidence="7" id="KW-1133">Transmembrane helix</keyword>
<proteinExistence type="inferred from homology"/>
<dbReference type="GO" id="GO:0017004">
    <property type="term" value="P:cytochrome complex assembly"/>
    <property type="evidence" value="ECO:0007669"/>
    <property type="project" value="UniProtKB-KW"/>
</dbReference>
<dbReference type="Pfam" id="PF03918">
    <property type="entry name" value="CcmH"/>
    <property type="match status" value="1"/>
</dbReference>
<dbReference type="PANTHER" id="PTHR47870:SF1">
    <property type="entry name" value="CYTOCHROME C-TYPE BIOGENESIS PROTEIN CCMH"/>
    <property type="match status" value="1"/>
</dbReference>
<dbReference type="RefSeq" id="WP_006034852.1">
    <property type="nucleotide sequence ID" value="NZ_AAQJ02000001.1"/>
</dbReference>
<dbReference type="CDD" id="cd16378">
    <property type="entry name" value="CcmH_N"/>
    <property type="match status" value="1"/>
</dbReference>
<comment type="caution">
    <text evidence="9">The sequence shown here is derived from an EMBL/GenBank/DDBJ whole genome shotgun (WGS) entry which is preliminary data.</text>
</comment>
<evidence type="ECO:0000313" key="10">
    <source>
        <dbReference type="Proteomes" id="UP000054075"/>
    </source>
</evidence>
<dbReference type="AlphaFoldDB" id="A8PLF8"/>
<evidence type="ECO:0000256" key="3">
    <source>
        <dbReference type="ARBA" id="ARBA00022723"/>
    </source>
</evidence>
<dbReference type="InterPro" id="IPR038297">
    <property type="entry name" value="CcmH/CycL/NrfF/Ccl2_sf"/>
</dbReference>
<dbReference type="GO" id="GO:0046872">
    <property type="term" value="F:metal ion binding"/>
    <property type="evidence" value="ECO:0007669"/>
    <property type="project" value="UniProtKB-KW"/>
</dbReference>
<evidence type="ECO:0000256" key="1">
    <source>
        <dbReference type="ARBA" id="ARBA00010342"/>
    </source>
</evidence>
<evidence type="ECO:0000256" key="4">
    <source>
        <dbReference type="ARBA" id="ARBA00022729"/>
    </source>
</evidence>
<reference evidence="9" key="2">
    <citation type="submission" date="2007-10" db="EMBL/GenBank/DDBJ databases">
        <authorList>
            <person name="Myers G.S."/>
        </authorList>
    </citation>
    <scope>NUCLEOTIDE SEQUENCE [LARGE SCALE GENOMIC DNA]</scope>
</reference>
<keyword evidence="5" id="KW-0201">Cytochrome c-type biogenesis</keyword>
<accession>A8PLF8</accession>
<dbReference type="GO" id="GO:0005886">
    <property type="term" value="C:plasma membrane"/>
    <property type="evidence" value="ECO:0007669"/>
    <property type="project" value="TreeGrafter"/>
</dbReference>
<keyword evidence="4 7" id="KW-0732">Signal</keyword>
<feature type="transmembrane region" description="Helical" evidence="7">
    <location>
        <begin position="9"/>
        <end position="27"/>
    </location>
</feature>
<comment type="similarity">
    <text evidence="1 7">Belongs to the CcmH/CycL/Ccl2/NrfF family.</text>
</comment>
<name>A8PLF8_9COXI</name>
<evidence type="ECO:0000256" key="2">
    <source>
        <dbReference type="ARBA" id="ARBA00022617"/>
    </source>
</evidence>
<gene>
    <name evidence="9" type="ORF">RICGR_0414</name>
</gene>
<evidence type="ECO:0000313" key="9">
    <source>
        <dbReference type="EMBL" id="EDP45864.1"/>
    </source>
</evidence>
<dbReference type="InterPro" id="IPR051263">
    <property type="entry name" value="C-type_cytochrome_biogenesis"/>
</dbReference>
<protein>
    <recommendedName>
        <fullName evidence="7">Cytochrome c-type biogenesis protein</fullName>
    </recommendedName>
</protein>
<evidence type="ECO:0000256" key="6">
    <source>
        <dbReference type="ARBA" id="ARBA00023004"/>
    </source>
</evidence>
<evidence type="ECO:0000256" key="7">
    <source>
        <dbReference type="RuleBase" id="RU364112"/>
    </source>
</evidence>
<comment type="function">
    <text evidence="7">Possible subunit of a heme lyase.</text>
</comment>
<dbReference type="OrthoDB" id="9804975at2"/>
<dbReference type="STRING" id="59196.RICGR_0414"/>
<keyword evidence="7" id="KW-0812">Transmembrane</keyword>
<reference evidence="9" key="1">
    <citation type="submission" date="2006-04" db="EMBL/GenBank/DDBJ databases">
        <authorList>
            <person name="Seshadri R."/>
            <person name="Federici B.A."/>
        </authorList>
    </citation>
    <scope>NUCLEOTIDE SEQUENCE [LARGE SCALE GENOMIC DNA]</scope>
</reference>
<keyword evidence="10" id="KW-1185">Reference proteome</keyword>
<sequence>MLQEIVKKIGLSRLFYIFILFPSYVFSEVSETYSFSSLQQETQFETILHEMRCLVCQNQSLADSNAPLANDLRRLIYQHLQEGKSAHQIKKYLVSRYGEFISFKPFFSCKNMGLWLSPFILLVISLLWILYVIKRNVL</sequence>
<dbReference type="Gene3D" id="1.10.8.640">
    <property type="entry name" value="Cytochrome C biogenesis protein"/>
    <property type="match status" value="1"/>
</dbReference>
<evidence type="ECO:0000259" key="8">
    <source>
        <dbReference type="Pfam" id="PF03918"/>
    </source>
</evidence>
<organism evidence="9 10">
    <name type="scientific">Rickettsiella grylli</name>
    <dbReference type="NCBI Taxonomy" id="59196"/>
    <lineage>
        <taxon>Bacteria</taxon>
        <taxon>Pseudomonadati</taxon>
        <taxon>Pseudomonadota</taxon>
        <taxon>Gammaproteobacteria</taxon>
        <taxon>Legionellales</taxon>
        <taxon>Coxiellaceae</taxon>
        <taxon>Rickettsiella</taxon>
    </lineage>
</organism>
<dbReference type="EMBL" id="AAQJ02000001">
    <property type="protein sequence ID" value="EDP45864.1"/>
    <property type="molecule type" value="Genomic_DNA"/>
</dbReference>
<feature type="domain" description="CcmH/CycL/Ccl2/NrfF N-terminal" evidence="8">
    <location>
        <begin position="19"/>
        <end position="136"/>
    </location>
</feature>
<dbReference type="Proteomes" id="UP000054075">
    <property type="component" value="Unassembled WGS sequence"/>
</dbReference>
<dbReference type="PANTHER" id="PTHR47870">
    <property type="entry name" value="CYTOCHROME C-TYPE BIOGENESIS PROTEIN CCMH"/>
    <property type="match status" value="1"/>
</dbReference>
<keyword evidence="6 7" id="KW-0408">Iron</keyword>
<dbReference type="eggNOG" id="COG3088">
    <property type="taxonomic scope" value="Bacteria"/>
</dbReference>